<dbReference type="InterPro" id="IPR004358">
    <property type="entry name" value="Sig_transdc_His_kin-like_C"/>
</dbReference>
<dbReference type="PATRIC" id="fig|1346791.3.peg.845"/>
<dbReference type="EMBL" id="AUWY01000039">
    <property type="protein sequence ID" value="EQB33498.1"/>
    <property type="molecule type" value="Genomic_DNA"/>
</dbReference>
<evidence type="ECO:0000256" key="11">
    <source>
        <dbReference type="SAM" id="Phobius"/>
    </source>
</evidence>
<dbReference type="PROSITE" id="PS50885">
    <property type="entry name" value="HAMP"/>
    <property type="match status" value="1"/>
</dbReference>
<dbReference type="GO" id="GO:0000155">
    <property type="term" value="F:phosphorelay sensor kinase activity"/>
    <property type="evidence" value="ECO:0007669"/>
    <property type="project" value="InterPro"/>
</dbReference>
<dbReference type="SUPFAM" id="SSF47384">
    <property type="entry name" value="Homodimeric domain of signal transducing histidine kinase"/>
    <property type="match status" value="1"/>
</dbReference>
<dbReference type="InterPro" id="IPR003661">
    <property type="entry name" value="HisK_dim/P_dom"/>
</dbReference>
<organism evidence="14 15">
    <name type="scientific">Sphingobium ummariense RL-3</name>
    <dbReference type="NCBI Taxonomy" id="1346791"/>
    <lineage>
        <taxon>Bacteria</taxon>
        <taxon>Pseudomonadati</taxon>
        <taxon>Pseudomonadota</taxon>
        <taxon>Alphaproteobacteria</taxon>
        <taxon>Sphingomonadales</taxon>
        <taxon>Sphingomonadaceae</taxon>
        <taxon>Sphingobium</taxon>
    </lineage>
</organism>
<dbReference type="CDD" id="cd06225">
    <property type="entry name" value="HAMP"/>
    <property type="match status" value="1"/>
</dbReference>
<dbReference type="CDD" id="cd00075">
    <property type="entry name" value="HATPase"/>
    <property type="match status" value="1"/>
</dbReference>
<dbReference type="CDD" id="cd00082">
    <property type="entry name" value="HisKA"/>
    <property type="match status" value="1"/>
</dbReference>
<evidence type="ECO:0000256" key="8">
    <source>
        <dbReference type="ARBA" id="ARBA00022989"/>
    </source>
</evidence>
<feature type="transmembrane region" description="Helical" evidence="11">
    <location>
        <begin position="169"/>
        <end position="188"/>
    </location>
</feature>
<evidence type="ECO:0000256" key="10">
    <source>
        <dbReference type="ARBA" id="ARBA00023136"/>
    </source>
</evidence>
<keyword evidence="6 11" id="KW-0812">Transmembrane</keyword>
<keyword evidence="15" id="KW-1185">Reference proteome</keyword>
<keyword evidence="9" id="KW-0902">Two-component regulatory system</keyword>
<name>T0KJJ5_9SPHN</name>
<feature type="transmembrane region" description="Helical" evidence="11">
    <location>
        <begin position="21"/>
        <end position="41"/>
    </location>
</feature>
<accession>T0KJJ5</accession>
<evidence type="ECO:0000259" key="12">
    <source>
        <dbReference type="PROSITE" id="PS50109"/>
    </source>
</evidence>
<evidence type="ECO:0000256" key="5">
    <source>
        <dbReference type="ARBA" id="ARBA00022679"/>
    </source>
</evidence>
<dbReference type="Proteomes" id="UP000015523">
    <property type="component" value="Unassembled WGS sequence"/>
</dbReference>
<evidence type="ECO:0000256" key="2">
    <source>
        <dbReference type="ARBA" id="ARBA00004370"/>
    </source>
</evidence>
<dbReference type="SMART" id="SM00304">
    <property type="entry name" value="HAMP"/>
    <property type="match status" value="1"/>
</dbReference>
<evidence type="ECO:0000256" key="4">
    <source>
        <dbReference type="ARBA" id="ARBA00022553"/>
    </source>
</evidence>
<protein>
    <recommendedName>
        <fullName evidence="3">histidine kinase</fullName>
        <ecNumber evidence="3">2.7.13.3</ecNumber>
    </recommendedName>
</protein>
<feature type="domain" description="Histidine kinase" evidence="12">
    <location>
        <begin position="251"/>
        <end position="465"/>
    </location>
</feature>
<comment type="caution">
    <text evidence="14">The sequence shown here is derived from an EMBL/GenBank/DDBJ whole genome shotgun (WGS) entry which is preliminary data.</text>
</comment>
<evidence type="ECO:0000256" key="6">
    <source>
        <dbReference type="ARBA" id="ARBA00022692"/>
    </source>
</evidence>
<dbReference type="Pfam" id="PF02518">
    <property type="entry name" value="HATPase_c"/>
    <property type="match status" value="1"/>
</dbReference>
<dbReference type="AlphaFoldDB" id="T0KJJ5"/>
<dbReference type="Gene3D" id="1.10.287.130">
    <property type="match status" value="1"/>
</dbReference>
<dbReference type="PROSITE" id="PS50109">
    <property type="entry name" value="HIS_KIN"/>
    <property type="match status" value="1"/>
</dbReference>
<comment type="subcellular location">
    <subcellularLocation>
        <location evidence="2">Membrane</location>
    </subcellularLocation>
</comment>
<evidence type="ECO:0000256" key="1">
    <source>
        <dbReference type="ARBA" id="ARBA00000085"/>
    </source>
</evidence>
<dbReference type="InterPro" id="IPR003594">
    <property type="entry name" value="HATPase_dom"/>
</dbReference>
<keyword evidence="5" id="KW-0808">Transferase</keyword>
<dbReference type="Pfam" id="PF00512">
    <property type="entry name" value="HisKA"/>
    <property type="match status" value="1"/>
</dbReference>
<evidence type="ECO:0000313" key="15">
    <source>
        <dbReference type="Proteomes" id="UP000015523"/>
    </source>
</evidence>
<dbReference type="eggNOG" id="COG2205">
    <property type="taxonomic scope" value="Bacteria"/>
</dbReference>
<dbReference type="Gene3D" id="3.30.565.10">
    <property type="entry name" value="Histidine kinase-like ATPase, C-terminal domain"/>
    <property type="match status" value="1"/>
</dbReference>
<dbReference type="InterPro" id="IPR003660">
    <property type="entry name" value="HAMP_dom"/>
</dbReference>
<dbReference type="PANTHER" id="PTHR45436">
    <property type="entry name" value="SENSOR HISTIDINE KINASE YKOH"/>
    <property type="match status" value="1"/>
</dbReference>
<comment type="catalytic activity">
    <reaction evidence="1">
        <text>ATP + protein L-histidine = ADP + protein N-phospho-L-histidine.</text>
        <dbReference type="EC" id="2.7.13.3"/>
    </reaction>
</comment>
<dbReference type="Gene3D" id="6.10.340.10">
    <property type="match status" value="1"/>
</dbReference>
<dbReference type="PRINTS" id="PR00344">
    <property type="entry name" value="BCTRLSENSOR"/>
</dbReference>
<dbReference type="Pfam" id="PF00672">
    <property type="entry name" value="HAMP"/>
    <property type="match status" value="1"/>
</dbReference>
<dbReference type="InterPro" id="IPR036097">
    <property type="entry name" value="HisK_dim/P_sf"/>
</dbReference>
<dbReference type="InterPro" id="IPR050428">
    <property type="entry name" value="TCS_sensor_his_kinase"/>
</dbReference>
<dbReference type="EC" id="2.7.13.3" evidence="3"/>
<dbReference type="STRING" id="1346791.M529_04385"/>
<feature type="domain" description="HAMP" evidence="13">
    <location>
        <begin position="190"/>
        <end position="243"/>
    </location>
</feature>
<dbReference type="SUPFAM" id="SSF55874">
    <property type="entry name" value="ATPase domain of HSP90 chaperone/DNA topoisomerase II/histidine kinase"/>
    <property type="match status" value="1"/>
</dbReference>
<reference evidence="14 15" key="1">
    <citation type="journal article" date="2013" name="Genome Announc.">
        <title>Draft Genome Sequence of Sphingobium ummariense Strain RL-3, a Hexachlorocyclohexane-Degrading Bacterium.</title>
        <authorList>
            <person name="Kohli P."/>
            <person name="Dua A."/>
            <person name="Sangwan N."/>
            <person name="Oldach P."/>
            <person name="Khurana J.P."/>
            <person name="Lal R."/>
        </authorList>
    </citation>
    <scope>NUCLEOTIDE SEQUENCE [LARGE SCALE GENOMIC DNA]</scope>
    <source>
        <strain evidence="14 15">RL-3</strain>
    </source>
</reference>
<keyword evidence="4" id="KW-0597">Phosphoprotein</keyword>
<gene>
    <name evidence="14" type="ORF">M529_04385</name>
</gene>
<dbReference type="RefSeq" id="WP_021316825.1">
    <property type="nucleotide sequence ID" value="NZ_AUWY01000039.1"/>
</dbReference>
<proteinExistence type="predicted"/>
<evidence type="ECO:0000256" key="7">
    <source>
        <dbReference type="ARBA" id="ARBA00022777"/>
    </source>
</evidence>
<evidence type="ECO:0000256" key="3">
    <source>
        <dbReference type="ARBA" id="ARBA00012438"/>
    </source>
</evidence>
<keyword evidence="8 11" id="KW-1133">Transmembrane helix</keyword>
<dbReference type="PANTHER" id="PTHR45436:SF8">
    <property type="entry name" value="HISTIDINE KINASE"/>
    <property type="match status" value="1"/>
</dbReference>
<dbReference type="GO" id="GO:0005886">
    <property type="term" value="C:plasma membrane"/>
    <property type="evidence" value="ECO:0007669"/>
    <property type="project" value="TreeGrafter"/>
</dbReference>
<dbReference type="SMART" id="SM00387">
    <property type="entry name" value="HATPase_c"/>
    <property type="match status" value="1"/>
</dbReference>
<keyword evidence="10 11" id="KW-0472">Membrane</keyword>
<evidence type="ECO:0000259" key="13">
    <source>
        <dbReference type="PROSITE" id="PS50885"/>
    </source>
</evidence>
<dbReference type="SMART" id="SM00388">
    <property type="entry name" value="HisKA"/>
    <property type="match status" value="1"/>
</dbReference>
<evidence type="ECO:0000313" key="14">
    <source>
        <dbReference type="EMBL" id="EQB33498.1"/>
    </source>
</evidence>
<keyword evidence="7" id="KW-0418">Kinase</keyword>
<evidence type="ECO:0000256" key="9">
    <source>
        <dbReference type="ARBA" id="ARBA00023012"/>
    </source>
</evidence>
<dbReference type="InterPro" id="IPR036890">
    <property type="entry name" value="HATPase_C_sf"/>
</dbReference>
<sequence length="465" mass="49294">MAPRPDPAKRWRALARSTIGRFVGLAFLCQFLVTGGILLFVQQASQRTVVAADQATVLELRDELVALARQGGIPAVRHTIERRLPAISGERIVLLLADRGGRPVAGNLGAWPATLEADSDWQTIDLYRIDSPSPEPMGVATATLPGGGRLLAGLVMGDSMALTRIYEEALSVAFLLSLCLTLVIALLLGRMLARQVSAIAETANAVAVGALHRRVDTDGSGDAFDRLGESINAMLERIDALVTQLRMMTDGLAHDLKSPVTRLMSVVEQASAQTSDEAALDALEKVHREAQALEGMLSTALLISRTEAGFGSDRLCDTGIGELLRDVAEVYGPLIEDSGFALEVAAPAGLAFPLHRELISQALANLIENALKYAESGDHIRIEAGVQAQGRQLILAVADNGPGIPEAQRVEALKRFGRLDPARGKPGSGLGLSLVEAVARLHHGAIALEDDGPGLRVVMTLNRAG</sequence>
<dbReference type="InterPro" id="IPR005467">
    <property type="entry name" value="His_kinase_dom"/>
</dbReference>